<dbReference type="STRING" id="1423790.BN53_01530"/>
<keyword evidence="1" id="KW-0732">Signal</keyword>
<evidence type="ECO:0000313" key="3">
    <source>
        <dbReference type="Proteomes" id="UP000009311"/>
    </source>
</evidence>
<sequence length="74" mass="8159">MVKIKNYNKRYQYAFVYASAILGLWLGAGVSDQVKAAESPNTDVPSTQVNTKYDSSTIVQDNSIANSVDNQEQI</sequence>
<comment type="caution">
    <text evidence="2">The sequence shown here is derived from an EMBL/GenBank/DDBJ whole genome shotgun (WGS) entry which is preliminary data.</text>
</comment>
<evidence type="ECO:0000256" key="1">
    <source>
        <dbReference type="SAM" id="SignalP"/>
    </source>
</evidence>
<reference evidence="2 3" key="1">
    <citation type="submission" date="2012-06" db="EMBL/GenBank/DDBJ databases">
        <title>Draft Genome Sequence of Lactobacillus pasteurii CRBIP 24.76T.</title>
        <authorList>
            <person name="Cousin S."/>
            <person name="Bouchier C."/>
            <person name="Loux V."/>
            <person name="Ma L."/>
            <person name="Creno S."/>
            <person name="Bizet C."/>
            <person name="Clermont D."/>
        </authorList>
    </citation>
    <scope>NUCLEOTIDE SEQUENCE [LARGE SCALE GENOMIC DNA]</scope>
    <source>
        <strain evidence="3">CRBIP 24.76T</strain>
    </source>
</reference>
<dbReference type="RefSeq" id="WP_009559343.1">
    <property type="nucleotide sequence ID" value="NZ_AYZN01000009.1"/>
</dbReference>
<name>I7IYY6_9LACO</name>
<feature type="signal peptide" evidence="1">
    <location>
        <begin position="1"/>
        <end position="36"/>
    </location>
</feature>
<evidence type="ECO:0000313" key="2">
    <source>
        <dbReference type="EMBL" id="CCI84787.1"/>
    </source>
</evidence>
<dbReference type="EMBL" id="CAKD01000012">
    <property type="protein sequence ID" value="CCI84787.1"/>
    <property type="molecule type" value="Genomic_DNA"/>
</dbReference>
<dbReference type="AlphaFoldDB" id="I7IYY6"/>
<protein>
    <submittedName>
        <fullName evidence="2">Uncharacterized protein</fullName>
    </submittedName>
</protein>
<dbReference type="PATRIC" id="fig|1423790.3.peg.1818"/>
<gene>
    <name evidence="2" type="ORF">BN53_01530</name>
</gene>
<feature type="chain" id="PRO_5009961783" evidence="1">
    <location>
        <begin position="37"/>
        <end position="74"/>
    </location>
</feature>
<organism evidence="2 3">
    <name type="scientific">Lactobacillus pasteurii DSM 23907 = CRBIP 24.76</name>
    <dbReference type="NCBI Taxonomy" id="1423790"/>
    <lineage>
        <taxon>Bacteria</taxon>
        <taxon>Bacillati</taxon>
        <taxon>Bacillota</taxon>
        <taxon>Bacilli</taxon>
        <taxon>Lactobacillales</taxon>
        <taxon>Lactobacillaceae</taxon>
        <taxon>Lactobacillus</taxon>
    </lineage>
</organism>
<keyword evidence="3" id="KW-1185">Reference proteome</keyword>
<proteinExistence type="predicted"/>
<dbReference type="Proteomes" id="UP000009311">
    <property type="component" value="Unassembled WGS sequence"/>
</dbReference>
<accession>I7IYY6</accession>